<dbReference type="GO" id="GO:0016791">
    <property type="term" value="F:phosphatase activity"/>
    <property type="evidence" value="ECO:0007669"/>
    <property type="project" value="TreeGrafter"/>
</dbReference>
<feature type="region of interest" description="Disordered" evidence="3">
    <location>
        <begin position="71"/>
        <end position="101"/>
    </location>
</feature>
<organism evidence="4 5">
    <name type="scientific">Pythium insidiosum</name>
    <name type="common">Pythiosis disease agent</name>
    <dbReference type="NCBI Taxonomy" id="114742"/>
    <lineage>
        <taxon>Eukaryota</taxon>
        <taxon>Sar</taxon>
        <taxon>Stramenopiles</taxon>
        <taxon>Oomycota</taxon>
        <taxon>Peronosporomycetes</taxon>
        <taxon>Pythiales</taxon>
        <taxon>Pythiaceae</taxon>
        <taxon>Pythium</taxon>
    </lineage>
</organism>
<evidence type="ECO:0000256" key="3">
    <source>
        <dbReference type="SAM" id="MobiDB-lite"/>
    </source>
</evidence>
<name>A0AAD5Q6S4_PYTIN</name>
<dbReference type="PROSITE" id="PS00616">
    <property type="entry name" value="HIS_ACID_PHOSPHAT_1"/>
    <property type="match status" value="1"/>
</dbReference>
<dbReference type="Pfam" id="PF00328">
    <property type="entry name" value="His_Phos_2"/>
    <property type="match status" value="1"/>
</dbReference>
<evidence type="ECO:0000256" key="2">
    <source>
        <dbReference type="ARBA" id="ARBA00022801"/>
    </source>
</evidence>
<dbReference type="AlphaFoldDB" id="A0AAD5Q6S4"/>
<evidence type="ECO:0000256" key="1">
    <source>
        <dbReference type="ARBA" id="ARBA00005375"/>
    </source>
</evidence>
<comment type="caution">
    <text evidence="4">The sequence shown here is derived from an EMBL/GenBank/DDBJ whole genome shotgun (WGS) entry which is preliminary data.</text>
</comment>
<dbReference type="SUPFAM" id="SSF53254">
    <property type="entry name" value="Phosphoglycerate mutase-like"/>
    <property type="match status" value="1"/>
</dbReference>
<comment type="similarity">
    <text evidence="1">Belongs to the histidine acid phosphatase family.</text>
</comment>
<dbReference type="InterPro" id="IPR033379">
    <property type="entry name" value="Acid_Pase_AS"/>
</dbReference>
<dbReference type="InterPro" id="IPR000560">
    <property type="entry name" value="His_Pase_clade-2"/>
</dbReference>
<dbReference type="PANTHER" id="PTHR11567">
    <property type="entry name" value="ACID PHOSPHATASE-RELATED"/>
    <property type="match status" value="1"/>
</dbReference>
<keyword evidence="2" id="KW-0378">Hydrolase</keyword>
<evidence type="ECO:0000313" key="5">
    <source>
        <dbReference type="Proteomes" id="UP001209570"/>
    </source>
</evidence>
<dbReference type="PANTHER" id="PTHR11567:SF110">
    <property type="entry name" value="2-PHOSPHOXYLOSE PHOSPHATASE 1"/>
    <property type="match status" value="1"/>
</dbReference>
<accession>A0AAD5Q6S4</accession>
<dbReference type="Gene3D" id="3.40.50.1240">
    <property type="entry name" value="Phosphoglycerate mutase-like"/>
    <property type="match status" value="2"/>
</dbReference>
<proteinExistence type="inferred from homology"/>
<evidence type="ECO:0000313" key="4">
    <source>
        <dbReference type="EMBL" id="KAJ0400708.1"/>
    </source>
</evidence>
<dbReference type="Proteomes" id="UP001209570">
    <property type="component" value="Unassembled WGS sequence"/>
</dbReference>
<dbReference type="InterPro" id="IPR050645">
    <property type="entry name" value="Histidine_acid_phosphatase"/>
</dbReference>
<dbReference type="PROSITE" id="PS00778">
    <property type="entry name" value="HIS_ACID_PHOSPHAT_2"/>
    <property type="match status" value="1"/>
</dbReference>
<sequence>MRVPPADDENALQLVHLMVMFRHGDRSPISRRVGRSVSMGADELQFWVSRLPSLEEIQRLNHGTRVVLAPPNAAPPALDEESLDARRPPSPRHGGKWPCGQLTTKGVREMTAKGRRLRERYAAFMDAIERPEDDVHLELEVADASRIAIHVDDSNSLGPSHSLELFQDLDTMLAEDIRLHAPKGLRETARRVRDIIGIERGRLIPWSSLREVLVCRREHGLPMPQGVNQELFDRVHDLDGWLWHTLYSKRDFCVGSFRRGVQRFYDALSGIAQNEVKHKLTLFSAHDNSLVALMRALQLRVDPAIPHYGAMLTFEIYRHPLTAEMFICARYEDQAVTFQGHEHSAVCPISHVERLTNDFLSHQRSGQQ</sequence>
<dbReference type="InterPro" id="IPR029033">
    <property type="entry name" value="His_PPase_superfam"/>
</dbReference>
<reference evidence="4" key="1">
    <citation type="submission" date="2021-12" db="EMBL/GenBank/DDBJ databases">
        <title>Prjna785345.</title>
        <authorList>
            <person name="Rujirawat T."/>
            <person name="Krajaejun T."/>
        </authorList>
    </citation>
    <scope>NUCLEOTIDE SEQUENCE</scope>
    <source>
        <strain evidence="4">Pi057C3</strain>
    </source>
</reference>
<gene>
    <name evidence="4" type="ORF">P43SY_000613</name>
</gene>
<evidence type="ECO:0008006" key="6">
    <source>
        <dbReference type="Google" id="ProtNLM"/>
    </source>
</evidence>
<keyword evidence="5" id="KW-1185">Reference proteome</keyword>
<protein>
    <recommendedName>
        <fullName evidence="6">Histidine acid phosphatase</fullName>
    </recommendedName>
</protein>
<dbReference type="EMBL" id="JAKCXM010000148">
    <property type="protein sequence ID" value="KAJ0400708.1"/>
    <property type="molecule type" value="Genomic_DNA"/>
</dbReference>